<evidence type="ECO:0000313" key="9">
    <source>
        <dbReference type="Proteomes" id="UP000321532"/>
    </source>
</evidence>
<proteinExistence type="inferred from homology"/>
<dbReference type="PROSITE" id="PS51257">
    <property type="entry name" value="PROKAR_LIPOPROTEIN"/>
    <property type="match status" value="1"/>
</dbReference>
<keyword evidence="5" id="KW-0998">Cell outer membrane</keyword>
<dbReference type="Pfam" id="PF14322">
    <property type="entry name" value="SusD-like_3"/>
    <property type="match status" value="1"/>
</dbReference>
<dbReference type="OrthoDB" id="9792139at2"/>
<feature type="domain" description="SusD-like N-terminal" evidence="7">
    <location>
        <begin position="81"/>
        <end position="238"/>
    </location>
</feature>
<dbReference type="AlphaFoldDB" id="A0A512AVJ6"/>
<evidence type="ECO:0000256" key="4">
    <source>
        <dbReference type="ARBA" id="ARBA00023136"/>
    </source>
</evidence>
<dbReference type="Gene3D" id="1.25.40.390">
    <property type="match status" value="1"/>
</dbReference>
<evidence type="ECO:0000256" key="5">
    <source>
        <dbReference type="ARBA" id="ARBA00023237"/>
    </source>
</evidence>
<keyword evidence="3" id="KW-0732">Signal</keyword>
<feature type="domain" description="RagB/SusD" evidence="6">
    <location>
        <begin position="327"/>
        <end position="558"/>
    </location>
</feature>
<gene>
    <name evidence="8" type="ORF">AAE02nite_13870</name>
</gene>
<dbReference type="InterPro" id="IPR033985">
    <property type="entry name" value="SusD-like_N"/>
</dbReference>
<sequence length="558" mass="62992">MKMKTKNIATFLLILVLFSGCKDLFQNLDEETPHLITAESLYKNLEGFEAGLNGLYALVREERSGLNDYLGAHWIVGTDNMVVNYGSSGTSSWSVAYDWGSSNNPVQPSHLRPFLWLYRVVNAANTIINRAENEDVNWSSGSGSNQMENKNRVVAEARAIRAWAYRHLSFGWGDVPLNLDESKGSTIKTDWVRTPVAQVRKQIISDLIFSEKYILVEPAMRGRLTKGAVQTLISEMYLTISKPDSALLWADKVINTPQYKLITKRYGVNANKPGVAFMDMFYEGNANRAEGNTEALWVWQYAFNVIGGGESNLFHVHNGRYFSIRINGVTPLQLTYERGGRGVARISLTKWAIDLYEKRDERGSDYAIRKFFTLKDAQANAPFAADLLPPGYKYGDTIKLDWSKDITRATANRPDWPYSRKAEPGANPADLASFVHYNDAIYMRLAATYLLKAEAQYLLGSPAAAAETINILRRRAKASEVSANQINIDFILNERSRELFLEEDRRWTLLRTNKWLERTKAHNFNGGQLVSARDVLFPIPQSIIDANLTTPMPQNPGY</sequence>
<dbReference type="InterPro" id="IPR012944">
    <property type="entry name" value="SusD_RagB_dom"/>
</dbReference>
<evidence type="ECO:0000256" key="1">
    <source>
        <dbReference type="ARBA" id="ARBA00004442"/>
    </source>
</evidence>
<evidence type="ECO:0000256" key="3">
    <source>
        <dbReference type="ARBA" id="ARBA00022729"/>
    </source>
</evidence>
<evidence type="ECO:0000259" key="6">
    <source>
        <dbReference type="Pfam" id="PF07980"/>
    </source>
</evidence>
<evidence type="ECO:0008006" key="10">
    <source>
        <dbReference type="Google" id="ProtNLM"/>
    </source>
</evidence>
<dbReference type="EMBL" id="BJYS01000007">
    <property type="protein sequence ID" value="GEO03723.1"/>
    <property type="molecule type" value="Genomic_DNA"/>
</dbReference>
<comment type="caution">
    <text evidence="8">The sequence shown here is derived from an EMBL/GenBank/DDBJ whole genome shotgun (WGS) entry which is preliminary data.</text>
</comment>
<keyword evidence="9" id="KW-1185">Reference proteome</keyword>
<evidence type="ECO:0000313" key="8">
    <source>
        <dbReference type="EMBL" id="GEO03723.1"/>
    </source>
</evidence>
<keyword evidence="4" id="KW-0472">Membrane</keyword>
<evidence type="ECO:0000256" key="2">
    <source>
        <dbReference type="ARBA" id="ARBA00006275"/>
    </source>
</evidence>
<dbReference type="SUPFAM" id="SSF48452">
    <property type="entry name" value="TPR-like"/>
    <property type="match status" value="1"/>
</dbReference>
<dbReference type="GO" id="GO:0009279">
    <property type="term" value="C:cell outer membrane"/>
    <property type="evidence" value="ECO:0007669"/>
    <property type="project" value="UniProtKB-SubCell"/>
</dbReference>
<accession>A0A512AVJ6</accession>
<comment type="subcellular location">
    <subcellularLocation>
        <location evidence="1">Cell outer membrane</location>
    </subcellularLocation>
</comment>
<comment type="similarity">
    <text evidence="2">Belongs to the SusD family.</text>
</comment>
<name>A0A512AVJ6_9BACT</name>
<protein>
    <recommendedName>
        <fullName evidence="10">Starch-binding protein</fullName>
    </recommendedName>
</protein>
<dbReference type="Proteomes" id="UP000321532">
    <property type="component" value="Unassembled WGS sequence"/>
</dbReference>
<reference evidence="8 9" key="1">
    <citation type="submission" date="2019-07" db="EMBL/GenBank/DDBJ databases">
        <title>Whole genome shotgun sequence of Adhaeribacter aerolatus NBRC 106133.</title>
        <authorList>
            <person name="Hosoyama A."/>
            <person name="Uohara A."/>
            <person name="Ohji S."/>
            <person name="Ichikawa N."/>
        </authorList>
    </citation>
    <scope>NUCLEOTIDE SEQUENCE [LARGE SCALE GENOMIC DNA]</scope>
    <source>
        <strain evidence="8 9">NBRC 106133</strain>
    </source>
</reference>
<organism evidence="8 9">
    <name type="scientific">Adhaeribacter aerolatus</name>
    <dbReference type="NCBI Taxonomy" id="670289"/>
    <lineage>
        <taxon>Bacteria</taxon>
        <taxon>Pseudomonadati</taxon>
        <taxon>Bacteroidota</taxon>
        <taxon>Cytophagia</taxon>
        <taxon>Cytophagales</taxon>
        <taxon>Hymenobacteraceae</taxon>
        <taxon>Adhaeribacter</taxon>
    </lineage>
</organism>
<dbReference type="Pfam" id="PF07980">
    <property type="entry name" value="SusD_RagB"/>
    <property type="match status" value="1"/>
</dbReference>
<evidence type="ECO:0000259" key="7">
    <source>
        <dbReference type="Pfam" id="PF14322"/>
    </source>
</evidence>
<dbReference type="InterPro" id="IPR011990">
    <property type="entry name" value="TPR-like_helical_dom_sf"/>
</dbReference>